<organism evidence="2 3">
    <name type="scientific">Salix suchowensis</name>
    <dbReference type="NCBI Taxonomy" id="1278906"/>
    <lineage>
        <taxon>Eukaryota</taxon>
        <taxon>Viridiplantae</taxon>
        <taxon>Streptophyta</taxon>
        <taxon>Embryophyta</taxon>
        <taxon>Tracheophyta</taxon>
        <taxon>Spermatophyta</taxon>
        <taxon>Magnoliopsida</taxon>
        <taxon>eudicotyledons</taxon>
        <taxon>Gunneridae</taxon>
        <taxon>Pentapetalae</taxon>
        <taxon>rosids</taxon>
        <taxon>fabids</taxon>
        <taxon>Malpighiales</taxon>
        <taxon>Salicaceae</taxon>
        <taxon>Saliceae</taxon>
        <taxon>Salix</taxon>
    </lineage>
</organism>
<evidence type="ECO:0000313" key="3">
    <source>
        <dbReference type="Proteomes" id="UP001141253"/>
    </source>
</evidence>
<accession>A0ABQ9ACL2</accession>
<reference evidence="2" key="2">
    <citation type="journal article" date="2023" name="Int. J. Mol. Sci.">
        <title>De Novo Assembly and Annotation of 11 Diverse Shrub Willow (Salix) Genomes Reveals Novel Gene Organization in Sex-Linked Regions.</title>
        <authorList>
            <person name="Hyden B."/>
            <person name="Feng K."/>
            <person name="Yates T.B."/>
            <person name="Jawdy S."/>
            <person name="Cereghino C."/>
            <person name="Smart L.B."/>
            <person name="Muchero W."/>
        </authorList>
    </citation>
    <scope>NUCLEOTIDE SEQUENCE</scope>
    <source>
        <tissue evidence="2">Shoot tip</tissue>
    </source>
</reference>
<sequence length="93" mass="10674">MYEYSLPSLSEVTAFVSIEKERQRQDPSIDAEKTKKRKRAGAHGVDDAENTESLTSEVVDHHPESEVSEDYSDWIRSAFRQRLNEHIQHAADS</sequence>
<reference evidence="2" key="1">
    <citation type="submission" date="2022-10" db="EMBL/GenBank/DDBJ databases">
        <authorList>
            <person name="Hyden B.L."/>
            <person name="Feng K."/>
            <person name="Yates T."/>
            <person name="Jawdy S."/>
            <person name="Smart L.B."/>
            <person name="Muchero W."/>
        </authorList>
    </citation>
    <scope>NUCLEOTIDE SEQUENCE</scope>
    <source>
        <tissue evidence="2">Shoot tip</tissue>
    </source>
</reference>
<dbReference type="EMBL" id="JAPFFI010000021">
    <property type="protein sequence ID" value="KAJ6332956.1"/>
    <property type="molecule type" value="Genomic_DNA"/>
</dbReference>
<protein>
    <submittedName>
        <fullName evidence="2">Uncharacterized protein</fullName>
    </submittedName>
</protein>
<gene>
    <name evidence="2" type="ORF">OIU77_008916</name>
</gene>
<feature type="compositionally biased region" description="Basic and acidic residues" evidence="1">
    <location>
        <begin position="20"/>
        <end position="33"/>
    </location>
</feature>
<feature type="region of interest" description="Disordered" evidence="1">
    <location>
        <begin position="20"/>
        <end position="70"/>
    </location>
</feature>
<proteinExistence type="predicted"/>
<dbReference type="Proteomes" id="UP001141253">
    <property type="component" value="Chromosome 11"/>
</dbReference>
<name>A0ABQ9ACL2_9ROSI</name>
<evidence type="ECO:0000256" key="1">
    <source>
        <dbReference type="SAM" id="MobiDB-lite"/>
    </source>
</evidence>
<keyword evidence="3" id="KW-1185">Reference proteome</keyword>
<evidence type="ECO:0000313" key="2">
    <source>
        <dbReference type="EMBL" id="KAJ6332956.1"/>
    </source>
</evidence>
<comment type="caution">
    <text evidence="2">The sequence shown here is derived from an EMBL/GenBank/DDBJ whole genome shotgun (WGS) entry which is preliminary data.</text>
</comment>